<dbReference type="EMBL" id="BT069374">
    <property type="protein sequence ID" value="ACN36271.1"/>
    <property type="molecule type" value="mRNA"/>
</dbReference>
<sequence length="269" mass="30247">MAASSSGRSTTQSLATWPRRSNALTLPARYHDRKPRPAKDHEEWPLGKLLCPSLITLATPSHRTPLVMLSYFGTPSGKQRQKKLGRGRPTPSLMASVRTPVMSTEKRRPRMAWCMSYTFLRFRYNPTNTTIGPITAYTCAIQFQSSHLSVTHRHRFISSVVAGTGLKAVCVRVYACMYRHGPDGHGVALQRVPEVREHVLADEAVERLDEVEPDVGGGDEQQHGPVQPVQPRDLAPVGLQVRVRRPQADGRRRRHLLRLVCHGGTRREW</sequence>
<organism evidence="2">
    <name type="scientific">Zea mays</name>
    <name type="common">Maize</name>
    <dbReference type="NCBI Taxonomy" id="4577"/>
    <lineage>
        <taxon>Eukaryota</taxon>
        <taxon>Viridiplantae</taxon>
        <taxon>Streptophyta</taxon>
        <taxon>Embryophyta</taxon>
        <taxon>Tracheophyta</taxon>
        <taxon>Spermatophyta</taxon>
        <taxon>Magnoliopsida</taxon>
        <taxon>Liliopsida</taxon>
        <taxon>Poales</taxon>
        <taxon>Poaceae</taxon>
        <taxon>PACMAD clade</taxon>
        <taxon>Panicoideae</taxon>
        <taxon>Andropogonodae</taxon>
        <taxon>Andropogoneae</taxon>
        <taxon>Tripsacinae</taxon>
        <taxon>Zea</taxon>
    </lineage>
</organism>
<accession>C0PM55</accession>
<name>C0PM55_MAIZE</name>
<protein>
    <submittedName>
        <fullName evidence="2">Uncharacterized protein</fullName>
    </submittedName>
</protein>
<proteinExistence type="evidence at transcript level"/>
<reference evidence="2" key="1">
    <citation type="journal article" date="2009" name="PLoS Genet.">
        <title>Sequencing, mapping, and analysis of 27,455 maize full-length cDNAs.</title>
        <authorList>
            <person name="Soderlund C."/>
            <person name="Descour A."/>
            <person name="Kudrna D."/>
            <person name="Bomhoff M."/>
            <person name="Boyd L."/>
            <person name="Currie J."/>
            <person name="Angelova A."/>
            <person name="Collura K."/>
            <person name="Wissotski M."/>
            <person name="Ashley E."/>
            <person name="Morrow D."/>
            <person name="Fernandes J."/>
            <person name="Walbot V."/>
            <person name="Yu Y."/>
        </authorList>
    </citation>
    <scope>NUCLEOTIDE SEQUENCE</scope>
    <source>
        <strain evidence="2">B73</strain>
    </source>
</reference>
<evidence type="ECO:0000256" key="1">
    <source>
        <dbReference type="SAM" id="MobiDB-lite"/>
    </source>
</evidence>
<feature type="region of interest" description="Disordered" evidence="1">
    <location>
        <begin position="212"/>
        <end position="239"/>
    </location>
</feature>
<evidence type="ECO:0000313" key="2">
    <source>
        <dbReference type="EMBL" id="ACN36271.1"/>
    </source>
</evidence>
<dbReference type="AlphaFoldDB" id="C0PM55"/>
<reference evidence="2" key="2">
    <citation type="submission" date="2012-06" db="EMBL/GenBank/DDBJ databases">
        <authorList>
            <person name="Yu Y."/>
            <person name="Currie J."/>
            <person name="Lomeli R."/>
            <person name="Angelova A."/>
            <person name="Collura K."/>
            <person name="Wissotski M."/>
            <person name="Campos D."/>
            <person name="Kudrna D."/>
            <person name="Golser W."/>
            <person name="Ashely E."/>
            <person name="Descour A."/>
            <person name="Fernandes J."/>
            <person name="Soderlund C."/>
            <person name="Walbot V."/>
        </authorList>
    </citation>
    <scope>NUCLEOTIDE SEQUENCE</scope>
    <source>
        <strain evidence="2">B73</strain>
    </source>
</reference>